<comment type="caution">
    <text evidence="3">The sequence shown here is derived from an EMBL/GenBank/DDBJ whole genome shotgun (WGS) entry which is preliminary data.</text>
</comment>
<dbReference type="InterPro" id="IPR005135">
    <property type="entry name" value="Endo/exonuclease/phosphatase"/>
</dbReference>
<dbReference type="Proteomes" id="UP000247409">
    <property type="component" value="Unassembled WGS sequence"/>
</dbReference>
<organism evidence="3 4">
    <name type="scientific">Gracilariopsis chorda</name>
    <dbReference type="NCBI Taxonomy" id="448386"/>
    <lineage>
        <taxon>Eukaryota</taxon>
        <taxon>Rhodophyta</taxon>
        <taxon>Florideophyceae</taxon>
        <taxon>Rhodymeniophycidae</taxon>
        <taxon>Gracilariales</taxon>
        <taxon>Gracilariaceae</taxon>
        <taxon>Gracilariopsis</taxon>
    </lineage>
</organism>
<feature type="domain" description="Endonuclease/exonuclease/phosphatase" evidence="2">
    <location>
        <begin position="78"/>
        <end position="179"/>
    </location>
</feature>
<gene>
    <name evidence="3" type="ORF">BWQ96_10910</name>
</gene>
<dbReference type="GO" id="GO:0003824">
    <property type="term" value="F:catalytic activity"/>
    <property type="evidence" value="ECO:0007669"/>
    <property type="project" value="InterPro"/>
</dbReference>
<dbReference type="InterPro" id="IPR036691">
    <property type="entry name" value="Endo/exonu/phosph_ase_sf"/>
</dbReference>
<sequence>MEQSNSPPHQTERSSTYKPHPPGTDTEQEGCPTLVKPRPPPATDTTPIHSPIPMPWSQTQHGHADISLRSVPLPRATDDDFRECMHNILNLGSARTVIMGDLNAWSPKWSGRKKHNRIGRLLERWANIHNFTIHAPQTSTLTATNKASIVDLILSRNCMGTATKTRAGTWTDQSDHHLVTTHITPLQTRGTGWKVALTRLRDTGTRQQAQGYYKDRLPIAIENLKAATTPALLEQAVEDLTQITLNPFLIRSKAAPWAVPCRVDDGTRQTKQG</sequence>
<feature type="compositionally biased region" description="Polar residues" evidence="1">
    <location>
        <begin position="1"/>
        <end position="17"/>
    </location>
</feature>
<reference evidence="3 4" key="1">
    <citation type="journal article" date="2018" name="Mol. Biol. Evol.">
        <title>Analysis of the draft genome of the red seaweed Gracilariopsis chorda provides insights into genome size evolution in Rhodophyta.</title>
        <authorList>
            <person name="Lee J."/>
            <person name="Yang E.C."/>
            <person name="Graf L."/>
            <person name="Yang J.H."/>
            <person name="Qiu H."/>
            <person name="Zel Zion U."/>
            <person name="Chan C.X."/>
            <person name="Stephens T.G."/>
            <person name="Weber A.P.M."/>
            <person name="Boo G.H."/>
            <person name="Boo S.M."/>
            <person name="Kim K.M."/>
            <person name="Shin Y."/>
            <person name="Jung M."/>
            <person name="Lee S.J."/>
            <person name="Yim H.S."/>
            <person name="Lee J.H."/>
            <person name="Bhattacharya D."/>
            <person name="Yoon H.S."/>
        </authorList>
    </citation>
    <scope>NUCLEOTIDE SEQUENCE [LARGE SCALE GENOMIC DNA]</scope>
    <source>
        <strain evidence="3 4">SKKU-2015</strain>
        <tissue evidence="3">Whole body</tissue>
    </source>
</reference>
<keyword evidence="4" id="KW-1185">Reference proteome</keyword>
<feature type="region of interest" description="Disordered" evidence="1">
    <location>
        <begin position="1"/>
        <end position="51"/>
    </location>
</feature>
<name>A0A2V3IBB9_9FLOR</name>
<evidence type="ECO:0000259" key="2">
    <source>
        <dbReference type="Pfam" id="PF14529"/>
    </source>
</evidence>
<proteinExistence type="predicted"/>
<dbReference type="Gene3D" id="3.60.10.10">
    <property type="entry name" value="Endonuclease/exonuclease/phosphatase"/>
    <property type="match status" value="1"/>
</dbReference>
<dbReference type="AlphaFoldDB" id="A0A2V3IBB9"/>
<dbReference type="EMBL" id="NBIV01001033">
    <property type="protein sequence ID" value="PXF39405.1"/>
    <property type="molecule type" value="Genomic_DNA"/>
</dbReference>
<accession>A0A2V3IBB9</accession>
<dbReference type="OrthoDB" id="411871at2759"/>
<protein>
    <recommendedName>
        <fullName evidence="2">Endonuclease/exonuclease/phosphatase domain-containing protein</fullName>
    </recommendedName>
</protein>
<dbReference type="SUPFAM" id="SSF56219">
    <property type="entry name" value="DNase I-like"/>
    <property type="match status" value="1"/>
</dbReference>
<evidence type="ECO:0000313" key="4">
    <source>
        <dbReference type="Proteomes" id="UP000247409"/>
    </source>
</evidence>
<evidence type="ECO:0000256" key="1">
    <source>
        <dbReference type="SAM" id="MobiDB-lite"/>
    </source>
</evidence>
<dbReference type="Pfam" id="PF14529">
    <property type="entry name" value="Exo_endo_phos_2"/>
    <property type="match status" value="1"/>
</dbReference>
<evidence type="ECO:0000313" key="3">
    <source>
        <dbReference type="EMBL" id="PXF39405.1"/>
    </source>
</evidence>